<dbReference type="GO" id="GO:0016628">
    <property type="term" value="F:oxidoreductase activity, acting on the CH-CH group of donors, NAD or NADP as acceptor"/>
    <property type="evidence" value="ECO:0007669"/>
    <property type="project" value="UniProtKB-ARBA"/>
</dbReference>
<dbReference type="InterPro" id="IPR013785">
    <property type="entry name" value="Aldolase_TIM"/>
</dbReference>
<dbReference type="SUPFAM" id="SSF51395">
    <property type="entry name" value="FMN-linked oxidoreductases"/>
    <property type="match status" value="1"/>
</dbReference>
<gene>
    <name evidence="5" type="primary">nemA_3</name>
    <name evidence="5" type="ORF">CFBP2533_38800</name>
</gene>
<evidence type="ECO:0000259" key="4">
    <source>
        <dbReference type="Pfam" id="PF00724"/>
    </source>
</evidence>
<dbReference type="InterPro" id="IPR045247">
    <property type="entry name" value="Oye-like"/>
</dbReference>
<dbReference type="PANTHER" id="PTHR22893">
    <property type="entry name" value="NADH OXIDOREDUCTASE-RELATED"/>
    <property type="match status" value="1"/>
</dbReference>
<dbReference type="CDD" id="cd02933">
    <property type="entry name" value="OYE_like_FMN"/>
    <property type="match status" value="1"/>
</dbReference>
<dbReference type="EMBL" id="LR828261">
    <property type="protein sequence ID" value="CAD0353828.1"/>
    <property type="molecule type" value="Genomic_DNA"/>
</dbReference>
<feature type="domain" description="NADH:flavin oxidoreductase/NADH oxidase N-terminal" evidence="4">
    <location>
        <begin position="23"/>
        <end position="361"/>
    </location>
</feature>
<comment type="cofactor">
    <cofactor evidence="1">
        <name>FMN</name>
        <dbReference type="ChEBI" id="CHEBI:58210"/>
    </cofactor>
</comment>
<sequence>MCIEVNHTFFSLSLPNSPPMTLKIFQPFDLGGTQLSNRVVMAPMTRARNPGCVANALTATYYAQRASAGLIVSEGTPVSQQGQGYIDVPGIWSQEQVAGWKVVTDAVHARQGKIFAQLWHVGRMSHTSLQPNGADPVSASTRPVASSSKSYAFIYREDGTRGTAEPSPARALETEEVPGIVRDFEQAAQRAIDAGFDGIEVHAANGYLFEQFLNPITNDRVDAYGGSLQNRARLILETVDAVAARIGSRKVGIRLAPNNRQFDMPAYAESEASYLYLAEELAKRELAYVHLNDNHANGSPDMSETFLAAFKHTYGGTVILAGKLNLERATRLIDQAVIDLAAFGQPFIANPDLVARLQTGTSLASPDRDTYYGGGAEGYTDYPVAT</sequence>
<accession>A0A6V7ERG7</accession>
<evidence type="ECO:0000256" key="2">
    <source>
        <dbReference type="ARBA" id="ARBA00005979"/>
    </source>
</evidence>
<protein>
    <submittedName>
        <fullName evidence="5">N-ethylmaleimide reductase</fullName>
    </submittedName>
</protein>
<dbReference type="InterPro" id="IPR001155">
    <property type="entry name" value="OxRdtase_FMN_N"/>
</dbReference>
<comment type="similarity">
    <text evidence="2">Belongs to the NADH:flavin oxidoreductase/NADH oxidase family.</text>
</comment>
<dbReference type="Gene3D" id="3.20.20.70">
    <property type="entry name" value="Aldolase class I"/>
    <property type="match status" value="1"/>
</dbReference>
<dbReference type="EMBL" id="LR828261">
    <property type="protein sequence ID" value="CAD0353824.1"/>
    <property type="molecule type" value="Genomic_DNA"/>
</dbReference>
<dbReference type="FunFam" id="3.20.20.70:FF:000059">
    <property type="entry name" value="N-ethylmaleimide reductase, FMN-linked"/>
    <property type="match status" value="1"/>
</dbReference>
<reference evidence="5" key="1">
    <citation type="submission" date="2020-07" db="EMBL/GenBank/DDBJ databases">
        <authorList>
            <person name="Pothier F. J."/>
        </authorList>
    </citation>
    <scope>NUCLEOTIDE SEQUENCE</scope>
    <source>
        <strain evidence="5">CFBP 2533</strain>
    </source>
</reference>
<dbReference type="GO" id="GO:0005829">
    <property type="term" value="C:cytosol"/>
    <property type="evidence" value="ECO:0007669"/>
    <property type="project" value="UniProtKB-ARBA"/>
</dbReference>
<proteinExistence type="inferred from homology"/>
<evidence type="ECO:0000256" key="3">
    <source>
        <dbReference type="ARBA" id="ARBA00023002"/>
    </source>
</evidence>
<dbReference type="PANTHER" id="PTHR22893:SF91">
    <property type="entry name" value="NADPH DEHYDROGENASE 2-RELATED"/>
    <property type="match status" value="1"/>
</dbReference>
<organism evidence="5">
    <name type="scientific">Xanthomonas hortorum pv. pelargonii</name>
    <dbReference type="NCBI Taxonomy" id="453602"/>
    <lineage>
        <taxon>Bacteria</taxon>
        <taxon>Pseudomonadati</taxon>
        <taxon>Pseudomonadota</taxon>
        <taxon>Gammaproteobacteria</taxon>
        <taxon>Lysobacterales</taxon>
        <taxon>Lysobacteraceae</taxon>
        <taxon>Xanthomonas</taxon>
    </lineage>
</organism>
<evidence type="ECO:0000256" key="1">
    <source>
        <dbReference type="ARBA" id="ARBA00001917"/>
    </source>
</evidence>
<evidence type="ECO:0000313" key="5">
    <source>
        <dbReference type="EMBL" id="CAD0353824.1"/>
    </source>
</evidence>
<name>A0A6V7ERG7_9XANT</name>
<dbReference type="AlphaFoldDB" id="A0A6V7ERG7"/>
<dbReference type="Pfam" id="PF00724">
    <property type="entry name" value="Oxidored_FMN"/>
    <property type="match status" value="1"/>
</dbReference>
<keyword evidence="3" id="KW-0560">Oxidoreductase</keyword>
<dbReference type="GO" id="GO:0010181">
    <property type="term" value="F:FMN binding"/>
    <property type="evidence" value="ECO:0007669"/>
    <property type="project" value="InterPro"/>
</dbReference>